<dbReference type="KEGG" id="acad:UA74_21165"/>
<dbReference type="GO" id="GO:0006412">
    <property type="term" value="P:translation"/>
    <property type="evidence" value="ECO:0007669"/>
    <property type="project" value="UniProtKB-UniRule"/>
</dbReference>
<dbReference type="SUPFAM" id="SSF46911">
    <property type="entry name" value="Ribosomal protein S18"/>
    <property type="match status" value="1"/>
</dbReference>
<accession>A0AAC9LE87</accession>
<name>A0AAC9LE87_9PSEU</name>
<comment type="function">
    <text evidence="4">Binds as a heterodimer with protein bS6 to the central domain of the 16S rRNA, where it helps stabilize the platform of the 30S subunit.</text>
</comment>
<dbReference type="AlphaFoldDB" id="A0AAC9LE87"/>
<evidence type="ECO:0000256" key="3">
    <source>
        <dbReference type="ARBA" id="ARBA00023274"/>
    </source>
</evidence>
<dbReference type="PRINTS" id="PR00974">
    <property type="entry name" value="RIBOSOMALS18"/>
</dbReference>
<dbReference type="EMBL" id="CP016076">
    <property type="protein sequence ID" value="APU16258.1"/>
    <property type="molecule type" value="Genomic_DNA"/>
</dbReference>
<keyword evidence="4" id="KW-0699">rRNA-binding</keyword>
<reference evidence="7" key="1">
    <citation type="submission" date="2016-06" db="EMBL/GenBank/DDBJ databases">
        <title>Complete genome sequence of Actinoalloteichus fjordicus DSM 46855 (=ADI127-17), type strain of the new species Actinoalloteichus fjordicus.</title>
        <authorList>
            <person name="Ruckert C."/>
            <person name="Nouioui I."/>
            <person name="Willmese J."/>
            <person name="van Wezel G."/>
            <person name="Klenk H.-P."/>
            <person name="Kalinowski J."/>
            <person name="Zotchev S.B."/>
        </authorList>
    </citation>
    <scope>NUCLEOTIDE SEQUENCE [LARGE SCALE GENOMIC DNA]</scope>
    <source>
        <strain evidence="7">ADI127-7</strain>
    </source>
</reference>
<keyword evidence="3 4" id="KW-0687">Ribonucleoprotein</keyword>
<evidence type="ECO:0000256" key="2">
    <source>
        <dbReference type="ARBA" id="ARBA00022980"/>
    </source>
</evidence>
<dbReference type="Proteomes" id="UP000185511">
    <property type="component" value="Chromosome"/>
</dbReference>
<dbReference type="Gene3D" id="4.10.640.10">
    <property type="entry name" value="Ribosomal protein S18"/>
    <property type="match status" value="1"/>
</dbReference>
<dbReference type="NCBIfam" id="TIGR00165">
    <property type="entry name" value="S18"/>
    <property type="match status" value="1"/>
</dbReference>
<keyword evidence="2 4" id="KW-0689">Ribosomal protein</keyword>
<dbReference type="GO" id="GO:0022627">
    <property type="term" value="C:cytosolic small ribosomal subunit"/>
    <property type="evidence" value="ECO:0007669"/>
    <property type="project" value="TreeGrafter"/>
</dbReference>
<gene>
    <name evidence="4" type="primary">rpsR</name>
    <name evidence="6" type="ORF">UA74_21165</name>
</gene>
<comment type="subunit">
    <text evidence="4">Part of the 30S ribosomal subunit. Forms a tight heterodimer with protein bS6.</text>
</comment>
<proteinExistence type="inferred from homology"/>
<dbReference type="HAMAP" id="MF_00270">
    <property type="entry name" value="Ribosomal_bS18"/>
    <property type="match status" value="1"/>
</dbReference>
<evidence type="ECO:0000256" key="1">
    <source>
        <dbReference type="ARBA" id="ARBA00005589"/>
    </source>
</evidence>
<dbReference type="GO" id="GO:0003735">
    <property type="term" value="F:structural constituent of ribosome"/>
    <property type="evidence" value="ECO:0007669"/>
    <property type="project" value="InterPro"/>
</dbReference>
<dbReference type="RefSeq" id="WP_075741829.1">
    <property type="nucleotide sequence ID" value="NZ_CP016076.1"/>
</dbReference>
<evidence type="ECO:0000313" key="6">
    <source>
        <dbReference type="EMBL" id="APU16258.1"/>
    </source>
</evidence>
<evidence type="ECO:0000256" key="4">
    <source>
        <dbReference type="HAMAP-Rule" id="MF_00270"/>
    </source>
</evidence>
<dbReference type="Pfam" id="PF01084">
    <property type="entry name" value="Ribosomal_S18"/>
    <property type="match status" value="1"/>
</dbReference>
<dbReference type="InterPro" id="IPR001648">
    <property type="entry name" value="Ribosomal_bS18"/>
</dbReference>
<evidence type="ECO:0000313" key="7">
    <source>
        <dbReference type="Proteomes" id="UP000185511"/>
    </source>
</evidence>
<dbReference type="PANTHER" id="PTHR13479">
    <property type="entry name" value="30S RIBOSOMAL PROTEIN S18"/>
    <property type="match status" value="1"/>
</dbReference>
<comment type="similarity">
    <text evidence="1 4 5">Belongs to the bacterial ribosomal protein bS18 family.</text>
</comment>
<dbReference type="InterPro" id="IPR036870">
    <property type="entry name" value="Ribosomal_bS18_sf"/>
</dbReference>
<sequence length="83" mass="9654">MPPKPKNGKLRPLKRKVNLLKREGVEHVDWKDVGLLRKFLSDRGKIRARRVTGLNSKQQREVARAVKNAREMALLPYPSQQTR</sequence>
<evidence type="ECO:0000256" key="5">
    <source>
        <dbReference type="RuleBase" id="RU003910"/>
    </source>
</evidence>
<keyword evidence="7" id="KW-1185">Reference proteome</keyword>
<protein>
    <recommendedName>
        <fullName evidence="4">Small ribosomal subunit protein bS18</fullName>
    </recommendedName>
</protein>
<organism evidence="6 7">
    <name type="scientific">Actinoalloteichus fjordicus</name>
    <dbReference type="NCBI Taxonomy" id="1612552"/>
    <lineage>
        <taxon>Bacteria</taxon>
        <taxon>Bacillati</taxon>
        <taxon>Actinomycetota</taxon>
        <taxon>Actinomycetes</taxon>
        <taxon>Pseudonocardiales</taxon>
        <taxon>Pseudonocardiaceae</taxon>
        <taxon>Actinoalloteichus</taxon>
    </lineage>
</organism>
<keyword evidence="4" id="KW-0694">RNA-binding</keyword>
<dbReference type="GO" id="GO:0070181">
    <property type="term" value="F:small ribosomal subunit rRNA binding"/>
    <property type="evidence" value="ECO:0007669"/>
    <property type="project" value="TreeGrafter"/>
</dbReference>
<dbReference type="PANTHER" id="PTHR13479:SF40">
    <property type="entry name" value="SMALL RIBOSOMAL SUBUNIT PROTEIN BS18M"/>
    <property type="match status" value="1"/>
</dbReference>